<organism evidence="2 3">
    <name type="scientific">Candidatus Brevundimonas colombiensis</name>
    <dbReference type="NCBI Taxonomy" id="3121376"/>
    <lineage>
        <taxon>Bacteria</taxon>
        <taxon>Pseudomonadati</taxon>
        <taxon>Pseudomonadota</taxon>
        <taxon>Alphaproteobacteria</taxon>
        <taxon>Caulobacterales</taxon>
        <taxon>Caulobacteraceae</taxon>
        <taxon>Brevundimonas</taxon>
    </lineage>
</organism>
<evidence type="ECO:0000313" key="2">
    <source>
        <dbReference type="EMBL" id="WEK41009.1"/>
    </source>
</evidence>
<dbReference type="Proteomes" id="UP001213664">
    <property type="component" value="Chromosome"/>
</dbReference>
<feature type="signal peptide" evidence="1">
    <location>
        <begin position="1"/>
        <end position="19"/>
    </location>
</feature>
<dbReference type="AlphaFoldDB" id="A0AAJ5X2X8"/>
<protein>
    <submittedName>
        <fullName evidence="2">Uncharacterized protein</fullName>
    </submittedName>
</protein>
<evidence type="ECO:0000256" key="1">
    <source>
        <dbReference type="SAM" id="SignalP"/>
    </source>
</evidence>
<accession>A0AAJ5X2X8</accession>
<name>A0AAJ5X2X8_9CAUL</name>
<gene>
    <name evidence="2" type="ORF">P0Y50_05215</name>
</gene>
<evidence type="ECO:0000313" key="3">
    <source>
        <dbReference type="Proteomes" id="UP001213664"/>
    </source>
</evidence>
<dbReference type="EMBL" id="CP119326">
    <property type="protein sequence ID" value="WEK41009.1"/>
    <property type="molecule type" value="Genomic_DNA"/>
</dbReference>
<keyword evidence="1" id="KW-0732">Signal</keyword>
<feature type="chain" id="PRO_5042609392" evidence="1">
    <location>
        <begin position="20"/>
        <end position="172"/>
    </location>
</feature>
<proteinExistence type="predicted"/>
<reference evidence="2" key="1">
    <citation type="submission" date="2023-03" db="EMBL/GenBank/DDBJ databases">
        <title>Andean soil-derived lignocellulolytic bacterial consortium as a source of novel taxa and putative plastic-active enzymes.</title>
        <authorList>
            <person name="Diaz-Garcia L."/>
            <person name="Chuvochina M."/>
            <person name="Feuerriegel G."/>
            <person name="Bunk B."/>
            <person name="Sproer C."/>
            <person name="Streit W.R."/>
            <person name="Rodriguez L.M."/>
            <person name="Overmann J."/>
            <person name="Jimenez D.J."/>
        </authorList>
    </citation>
    <scope>NUCLEOTIDE SEQUENCE</scope>
    <source>
        <strain evidence="2">MAG 833</strain>
    </source>
</reference>
<sequence>MRKALVGLCLFALATPVSATAEESGDFEAMAGACDAFMADGRMVPVSAEAGFFLERGFKGAASTINTDEVSHTYTRSGTPLDPVRIMVVRPAAPGGETCNIMDMNGPETGDRFITRTRAESTWTFDSESNDVNGKGVLFKRAVGEGVIYLAIWGAGAAYPVSIASYQIGTSD</sequence>